<keyword evidence="2" id="KW-1185">Reference proteome</keyword>
<gene>
    <name evidence="1" type="ORF">DEBURN_LOCUS10965</name>
</gene>
<proteinExistence type="predicted"/>
<dbReference type="AlphaFoldDB" id="A0A9N9DDB2"/>
<feature type="non-terminal residue" evidence="1">
    <location>
        <position position="1"/>
    </location>
</feature>
<dbReference type="Proteomes" id="UP000789706">
    <property type="component" value="Unassembled WGS sequence"/>
</dbReference>
<evidence type="ECO:0000313" key="1">
    <source>
        <dbReference type="EMBL" id="CAG8635877.1"/>
    </source>
</evidence>
<dbReference type="OrthoDB" id="2304465at2759"/>
<name>A0A9N9DDB2_9GLOM</name>
<evidence type="ECO:0000313" key="2">
    <source>
        <dbReference type="Proteomes" id="UP000789706"/>
    </source>
</evidence>
<organism evidence="1 2">
    <name type="scientific">Diversispora eburnea</name>
    <dbReference type="NCBI Taxonomy" id="1213867"/>
    <lineage>
        <taxon>Eukaryota</taxon>
        <taxon>Fungi</taxon>
        <taxon>Fungi incertae sedis</taxon>
        <taxon>Mucoromycota</taxon>
        <taxon>Glomeromycotina</taxon>
        <taxon>Glomeromycetes</taxon>
        <taxon>Diversisporales</taxon>
        <taxon>Diversisporaceae</taxon>
        <taxon>Diversispora</taxon>
    </lineage>
</organism>
<feature type="non-terminal residue" evidence="1">
    <location>
        <position position="397"/>
    </location>
</feature>
<accession>A0A9N9DDB2</accession>
<dbReference type="EMBL" id="CAJVPK010004338">
    <property type="protein sequence ID" value="CAG8635877.1"/>
    <property type="molecule type" value="Genomic_DNA"/>
</dbReference>
<reference evidence="1" key="1">
    <citation type="submission" date="2021-06" db="EMBL/GenBank/DDBJ databases">
        <authorList>
            <person name="Kallberg Y."/>
            <person name="Tangrot J."/>
            <person name="Rosling A."/>
        </authorList>
    </citation>
    <scope>NUCLEOTIDE SEQUENCE</scope>
    <source>
        <strain evidence="1">AZ414A</strain>
    </source>
</reference>
<sequence length="397" mass="45763">TRLSDNASISLDFSFNSIESANYDLGLGSYEEGTQIDPELSFAETEEDPTIPVSEHQFNESIWEQWRLASGKLVTDLLAKSAKKKDISSAKPEWCTVDEYAEIQRYIKRATVSKCSKLVDKLLKFESHEMLGETVEELKLLNNYNHIIKDEFQTRVLEGLKITDIAFPLNPFENFFLEILSIFRRNVFPDDSIIQQPVVPESDYGGYMIHPFLECALFGLEKFLHYHIGEVTLASVKSCRERRKCNTLFEQKADGVFLARLKKSFIEIGHLEMSGGYGLKDFPRSTWDGCCKLPIGNAYMLEEIGERFRGASYETYSKLNKRIELWRMHVASRGVLQYERTHRATIPICFEEERKCLFDFVVVLWDLRCWLLEVTNVINKLLKEHNDSGLNASNLSS</sequence>
<protein>
    <submittedName>
        <fullName evidence="1">6003_t:CDS:1</fullName>
    </submittedName>
</protein>
<comment type="caution">
    <text evidence="1">The sequence shown here is derived from an EMBL/GenBank/DDBJ whole genome shotgun (WGS) entry which is preliminary data.</text>
</comment>